<protein>
    <recommendedName>
        <fullName evidence="3">GIY-YIG domain-containing protein</fullName>
    </recommendedName>
</protein>
<dbReference type="Proteomes" id="UP000035054">
    <property type="component" value="Unassembled WGS sequence"/>
</dbReference>
<dbReference type="AlphaFoldDB" id="A0A6N3X1X8"/>
<organism evidence="1 2">
    <name type="scientific">Candidatus Synechococcus spongiarum 142</name>
    <dbReference type="NCBI Taxonomy" id="1608213"/>
    <lineage>
        <taxon>Bacteria</taxon>
        <taxon>Bacillati</taxon>
        <taxon>Cyanobacteriota</taxon>
        <taxon>Cyanophyceae</taxon>
        <taxon>Synechococcales</taxon>
        <taxon>Synechococcaceae</taxon>
        <taxon>Synechococcus</taxon>
    </lineage>
</organism>
<evidence type="ECO:0000313" key="1">
    <source>
        <dbReference type="EMBL" id="KKZ15095.1"/>
    </source>
</evidence>
<evidence type="ECO:0008006" key="3">
    <source>
        <dbReference type="Google" id="ProtNLM"/>
    </source>
</evidence>
<reference evidence="1 2" key="1">
    <citation type="submission" date="2015-01" db="EMBL/GenBank/DDBJ databases">
        <title>Lifestyle Evolution in Cyanobacterial Symbionts of Sponges.</title>
        <authorList>
            <person name="Burgsdorf I."/>
            <person name="Slaby B.M."/>
            <person name="Handley K.M."/>
            <person name="Haber M."/>
            <person name="Blom J."/>
            <person name="Marshall C.W."/>
            <person name="Gilbert J.A."/>
            <person name="Hentschel U."/>
            <person name="Steindler L."/>
        </authorList>
    </citation>
    <scope>NUCLEOTIDE SEQUENCE [LARGE SCALE GENOMIC DNA]</scope>
    <source>
        <strain evidence="1">142</strain>
    </source>
</reference>
<accession>A0A6N3X1X8</accession>
<evidence type="ECO:0000313" key="2">
    <source>
        <dbReference type="Proteomes" id="UP000035054"/>
    </source>
</evidence>
<proteinExistence type="predicted"/>
<name>A0A6N3X1X8_9SYNE</name>
<comment type="caution">
    <text evidence="1">The sequence shown here is derived from an EMBL/GenBank/DDBJ whole genome shotgun (WGS) entry which is preliminary data.</text>
</comment>
<gene>
    <name evidence="1" type="ORF">TH68_02270</name>
</gene>
<dbReference type="EMBL" id="JXUO01000069">
    <property type="protein sequence ID" value="KKZ15095.1"/>
    <property type="molecule type" value="Genomic_DNA"/>
</dbReference>
<sequence length="187" mass="21013">MFPTGDDSHLVGGHLHLRRDQLQHWQAGVASHQQAAHLGESGGHQGELFAAAQACLLPYGIDPFLLLPQPLSFWRWPESSNQGAAHYFVIDDASHLSHPLLLYVGETGQAARRWKGSHDCKAYLDSYLQVLQTVGIAAAVSVRFWCDAPSQRMARQAQETQLIQYWQPPFNRQMQGRWRTPFTALAD</sequence>